<gene>
    <name evidence="1" type="ORF">LCGC14_0389000</name>
</gene>
<comment type="caution">
    <text evidence="1">The sequence shown here is derived from an EMBL/GenBank/DDBJ whole genome shotgun (WGS) entry which is preliminary data.</text>
</comment>
<protein>
    <submittedName>
        <fullName evidence="1">Uncharacterized protein</fullName>
    </submittedName>
</protein>
<reference evidence="1" key="1">
    <citation type="journal article" date="2015" name="Nature">
        <title>Complex archaea that bridge the gap between prokaryotes and eukaryotes.</title>
        <authorList>
            <person name="Spang A."/>
            <person name="Saw J.H."/>
            <person name="Jorgensen S.L."/>
            <person name="Zaremba-Niedzwiedzka K."/>
            <person name="Martijn J."/>
            <person name="Lind A.E."/>
            <person name="van Eijk R."/>
            <person name="Schleper C."/>
            <person name="Guy L."/>
            <person name="Ettema T.J."/>
        </authorList>
    </citation>
    <scope>NUCLEOTIDE SEQUENCE</scope>
</reference>
<sequence>MKALLFAALLVSGCSTGLADTAAAEARQSLKNYGLSRCLLEALPEEESVLREDLASASRAYHFMGNGAHRILQDEESLDTLHDPYQETRNFVLSRYTATASPMKAGNGNSAFHACLAIYNSAEFDQFIRTQDAYRP</sequence>
<dbReference type="Gene3D" id="1.20.120.1620">
    <property type="match status" value="1"/>
</dbReference>
<name>A0A0F9T5T7_9ZZZZ</name>
<organism evidence="1">
    <name type="scientific">marine sediment metagenome</name>
    <dbReference type="NCBI Taxonomy" id="412755"/>
    <lineage>
        <taxon>unclassified sequences</taxon>
        <taxon>metagenomes</taxon>
        <taxon>ecological metagenomes</taxon>
    </lineage>
</organism>
<dbReference type="InterPro" id="IPR038314">
    <property type="entry name" value="T6SS_sf"/>
</dbReference>
<evidence type="ECO:0000313" key="1">
    <source>
        <dbReference type="EMBL" id="KKN74579.1"/>
    </source>
</evidence>
<proteinExistence type="predicted"/>
<accession>A0A0F9T5T7</accession>
<dbReference type="EMBL" id="LAZR01000323">
    <property type="protein sequence ID" value="KKN74579.1"/>
    <property type="molecule type" value="Genomic_DNA"/>
</dbReference>
<dbReference type="AlphaFoldDB" id="A0A0F9T5T7"/>